<dbReference type="KEGG" id="sgv:B1H19_29445"/>
<protein>
    <submittedName>
        <fullName evidence="1">Uncharacterized protein</fullName>
    </submittedName>
</protein>
<dbReference type="Proteomes" id="UP000192726">
    <property type="component" value="Chromosome"/>
</dbReference>
<gene>
    <name evidence="1" type="ORF">B1H19_29445</name>
</gene>
<organism evidence="1 2">
    <name type="scientific">Streptomyces gilvosporeus</name>
    <dbReference type="NCBI Taxonomy" id="553510"/>
    <lineage>
        <taxon>Bacteria</taxon>
        <taxon>Bacillati</taxon>
        <taxon>Actinomycetota</taxon>
        <taxon>Actinomycetes</taxon>
        <taxon>Kitasatosporales</taxon>
        <taxon>Streptomycetaceae</taxon>
        <taxon>Streptomyces</taxon>
    </lineage>
</organism>
<keyword evidence="2" id="KW-1185">Reference proteome</keyword>
<proteinExistence type="predicted"/>
<name>A0A1V0TXR7_9ACTN</name>
<dbReference type="AlphaFoldDB" id="A0A1V0TXR7"/>
<evidence type="ECO:0000313" key="2">
    <source>
        <dbReference type="Proteomes" id="UP000192726"/>
    </source>
</evidence>
<sequence length="74" mass="7886">MTANTVRLERITMRNHLRRLGAFVAVLTLASVGVMGTASAAASHEEGPYGGHSKARGLLRGTLDDIFAGFGEDW</sequence>
<dbReference type="EMBL" id="CP020569">
    <property type="protein sequence ID" value="ARF57769.1"/>
    <property type="molecule type" value="Genomic_DNA"/>
</dbReference>
<reference evidence="1 2" key="1">
    <citation type="submission" date="2017-04" db="EMBL/GenBank/DDBJ databases">
        <title>Complete Genome Sequence of Streptomyces gilvosporeus F607, a Capable Producer of Natamycin.</title>
        <authorList>
            <person name="Zong G."/>
            <person name="Zhong C."/>
            <person name="Fu J."/>
            <person name="Qin R."/>
            <person name="Cao G."/>
        </authorList>
    </citation>
    <scope>NUCLEOTIDE SEQUENCE [LARGE SCALE GENOMIC DNA]</scope>
    <source>
        <strain evidence="1 2">F607</strain>
    </source>
</reference>
<evidence type="ECO:0000313" key="1">
    <source>
        <dbReference type="EMBL" id="ARF57769.1"/>
    </source>
</evidence>
<accession>A0A1V0TXR7</accession>